<feature type="transmembrane region" description="Helical" evidence="7">
    <location>
        <begin position="336"/>
        <end position="358"/>
    </location>
</feature>
<keyword evidence="10" id="KW-1185">Reference proteome</keyword>
<reference evidence="9" key="1">
    <citation type="journal article" date="2020" name="bioRxiv">
        <title>Whole genome comparisons of ergot fungi reveals the divergence and evolution of species within the genus Claviceps are the result of varying mechanisms driving genome evolution and host range expansion.</title>
        <authorList>
            <person name="Wyka S.A."/>
            <person name="Mondo S.J."/>
            <person name="Liu M."/>
            <person name="Dettman J."/>
            <person name="Nalam V."/>
            <person name="Broders K.D."/>
        </authorList>
    </citation>
    <scope>NUCLEOTIDE SEQUENCE</scope>
    <source>
        <strain evidence="9">CCC 602</strain>
    </source>
</reference>
<evidence type="ECO:0000256" key="5">
    <source>
        <dbReference type="ARBA" id="ARBA00023136"/>
    </source>
</evidence>
<protein>
    <recommendedName>
        <fullName evidence="8">Major facilitator superfamily (MFS) profile domain-containing protein</fullName>
    </recommendedName>
</protein>
<feature type="transmembrane region" description="Helical" evidence="7">
    <location>
        <begin position="60"/>
        <end position="83"/>
    </location>
</feature>
<feature type="transmembrane region" description="Helical" evidence="7">
    <location>
        <begin position="364"/>
        <end position="386"/>
    </location>
</feature>
<dbReference type="InterPro" id="IPR011701">
    <property type="entry name" value="MFS"/>
</dbReference>
<evidence type="ECO:0000256" key="6">
    <source>
        <dbReference type="SAM" id="MobiDB-lite"/>
    </source>
</evidence>
<keyword evidence="3 7" id="KW-0812">Transmembrane</keyword>
<comment type="caution">
    <text evidence="9">The sequence shown here is derived from an EMBL/GenBank/DDBJ whole genome shotgun (WGS) entry which is preliminary data.</text>
</comment>
<sequence>MSLMASLGAEMMGTIVIMISSSVPFLLIGRGIQAIGGNAAWIIGLATLTEAVGQKETGKTLGAISSLYTSGLLFGPMASGMLLPVVGYWMTWCAAIALLAVDLMMRFIMIENKQSLQSKEDRPRDVEATERSGVSEVDEQTALLRAASCRNKDDPRPNDIDTLQRKSSPETSSSPENFYMFILTSPRALTAIACHCTMSIVLLSLDTTLPLHAYRTFGWDTAQVSVMFLFLQLPSLLLSTLMGIIKDKSGTRLPTGVGLLAMGGFLWLLGAAAEDGLRVLGADGRSQLITMMALVGIGTARTLVSGSGILEMTNVVKDAQNEKPTRFGPRGKLSSAYSITNLFWNTGMLIGPILSGGLTRTVGYYYMNMFIATICCAVGVLALAFLSRK</sequence>
<gene>
    <name evidence="9" type="ORF">E4U43_001861</name>
</gene>
<dbReference type="InterPro" id="IPR020846">
    <property type="entry name" value="MFS_dom"/>
</dbReference>
<dbReference type="AlphaFoldDB" id="A0A9P7N7F5"/>
<dbReference type="Proteomes" id="UP000748025">
    <property type="component" value="Unassembled WGS sequence"/>
</dbReference>
<evidence type="ECO:0000256" key="3">
    <source>
        <dbReference type="ARBA" id="ARBA00022692"/>
    </source>
</evidence>
<dbReference type="Gene3D" id="1.20.1250.20">
    <property type="entry name" value="MFS general substrate transporter like domains"/>
    <property type="match status" value="1"/>
</dbReference>
<feature type="transmembrane region" description="Helical" evidence="7">
    <location>
        <begin position="225"/>
        <end position="245"/>
    </location>
</feature>
<evidence type="ECO:0000256" key="1">
    <source>
        <dbReference type="ARBA" id="ARBA00004141"/>
    </source>
</evidence>
<dbReference type="GO" id="GO:0016020">
    <property type="term" value="C:membrane"/>
    <property type="evidence" value="ECO:0007669"/>
    <property type="project" value="UniProtKB-SubCell"/>
</dbReference>
<evidence type="ECO:0000313" key="10">
    <source>
        <dbReference type="Proteomes" id="UP000748025"/>
    </source>
</evidence>
<feature type="region of interest" description="Disordered" evidence="6">
    <location>
        <begin position="146"/>
        <end position="173"/>
    </location>
</feature>
<evidence type="ECO:0000256" key="7">
    <source>
        <dbReference type="SAM" id="Phobius"/>
    </source>
</evidence>
<dbReference type="InterPro" id="IPR036259">
    <property type="entry name" value="MFS_trans_sf"/>
</dbReference>
<feature type="transmembrane region" description="Helical" evidence="7">
    <location>
        <begin position="188"/>
        <end position="205"/>
    </location>
</feature>
<dbReference type="PANTHER" id="PTHR23506:SF35">
    <property type="entry name" value="MAJOR FACILITATOR SUPERFAMILY (MFS) PROFILE DOMAIN-CONTAINING PROTEIN-RELATED"/>
    <property type="match status" value="1"/>
</dbReference>
<organism evidence="9 10">
    <name type="scientific">Claviceps pusilla</name>
    <dbReference type="NCBI Taxonomy" id="123648"/>
    <lineage>
        <taxon>Eukaryota</taxon>
        <taxon>Fungi</taxon>
        <taxon>Dikarya</taxon>
        <taxon>Ascomycota</taxon>
        <taxon>Pezizomycotina</taxon>
        <taxon>Sordariomycetes</taxon>
        <taxon>Hypocreomycetidae</taxon>
        <taxon>Hypocreales</taxon>
        <taxon>Clavicipitaceae</taxon>
        <taxon>Claviceps</taxon>
    </lineage>
</organism>
<evidence type="ECO:0000313" key="9">
    <source>
        <dbReference type="EMBL" id="KAG5999787.1"/>
    </source>
</evidence>
<dbReference type="PANTHER" id="PTHR23506">
    <property type="entry name" value="GH10249P"/>
    <property type="match status" value="1"/>
</dbReference>
<feature type="region of interest" description="Disordered" evidence="6">
    <location>
        <begin position="118"/>
        <end position="137"/>
    </location>
</feature>
<feature type="compositionally biased region" description="Basic and acidic residues" evidence="6">
    <location>
        <begin position="118"/>
        <end position="130"/>
    </location>
</feature>
<dbReference type="InterPro" id="IPR050930">
    <property type="entry name" value="MFS_Vesicular_Transporter"/>
</dbReference>
<feature type="domain" description="Major facilitator superfamily (MFS) profile" evidence="8">
    <location>
        <begin position="1"/>
        <end position="389"/>
    </location>
</feature>
<feature type="compositionally biased region" description="Basic and acidic residues" evidence="6">
    <location>
        <begin position="150"/>
        <end position="168"/>
    </location>
</feature>
<keyword evidence="2" id="KW-0813">Transport</keyword>
<proteinExistence type="predicted"/>
<accession>A0A9P7N7F5</accession>
<keyword evidence="5 7" id="KW-0472">Membrane</keyword>
<evidence type="ECO:0000256" key="2">
    <source>
        <dbReference type="ARBA" id="ARBA00022448"/>
    </source>
</evidence>
<dbReference type="Gene3D" id="1.20.1720.10">
    <property type="entry name" value="Multidrug resistance protein D"/>
    <property type="match status" value="1"/>
</dbReference>
<keyword evidence="4 7" id="KW-1133">Transmembrane helix</keyword>
<feature type="transmembrane region" description="Helical" evidence="7">
    <location>
        <begin position="285"/>
        <end position="304"/>
    </location>
</feature>
<dbReference type="PROSITE" id="PS50850">
    <property type="entry name" value="MFS"/>
    <property type="match status" value="1"/>
</dbReference>
<dbReference type="GO" id="GO:0022857">
    <property type="term" value="F:transmembrane transporter activity"/>
    <property type="evidence" value="ECO:0007669"/>
    <property type="project" value="InterPro"/>
</dbReference>
<dbReference type="OrthoDB" id="5086884at2759"/>
<feature type="transmembrane region" description="Helical" evidence="7">
    <location>
        <begin position="7"/>
        <end position="28"/>
    </location>
</feature>
<comment type="subcellular location">
    <subcellularLocation>
        <location evidence="1">Membrane</location>
        <topology evidence="1">Multi-pass membrane protein</topology>
    </subcellularLocation>
</comment>
<dbReference type="Pfam" id="PF07690">
    <property type="entry name" value="MFS_1"/>
    <property type="match status" value="1"/>
</dbReference>
<name>A0A9P7N7F5_9HYPO</name>
<dbReference type="SUPFAM" id="SSF103473">
    <property type="entry name" value="MFS general substrate transporter"/>
    <property type="match status" value="1"/>
</dbReference>
<evidence type="ECO:0000256" key="4">
    <source>
        <dbReference type="ARBA" id="ARBA00022989"/>
    </source>
</evidence>
<evidence type="ECO:0000259" key="8">
    <source>
        <dbReference type="PROSITE" id="PS50850"/>
    </source>
</evidence>
<dbReference type="EMBL" id="SRPW01001625">
    <property type="protein sequence ID" value="KAG5999787.1"/>
    <property type="molecule type" value="Genomic_DNA"/>
</dbReference>
<feature type="transmembrane region" description="Helical" evidence="7">
    <location>
        <begin position="257"/>
        <end position="273"/>
    </location>
</feature>
<feature type="transmembrane region" description="Helical" evidence="7">
    <location>
        <begin position="89"/>
        <end position="109"/>
    </location>
</feature>